<dbReference type="Gene3D" id="1.10.510.10">
    <property type="entry name" value="Transferase(Phosphotransferase) domain 1"/>
    <property type="match status" value="1"/>
</dbReference>
<dbReference type="SUPFAM" id="SSF56112">
    <property type="entry name" value="Protein kinase-like (PK-like)"/>
    <property type="match status" value="1"/>
</dbReference>
<gene>
    <name evidence="17" type="ORF">TRAPUB_13943</name>
</gene>
<dbReference type="OMA" id="SKTKWHF"/>
<name>A0A1M2VPT1_TRAPU</name>
<evidence type="ECO:0000256" key="13">
    <source>
        <dbReference type="ARBA" id="ARBA00047899"/>
    </source>
</evidence>
<dbReference type="GO" id="GO:0004674">
    <property type="term" value="F:protein serine/threonine kinase activity"/>
    <property type="evidence" value="ECO:0007669"/>
    <property type="project" value="UniProtKB-KW"/>
</dbReference>
<evidence type="ECO:0000256" key="1">
    <source>
        <dbReference type="ARBA" id="ARBA00004123"/>
    </source>
</evidence>
<dbReference type="EMBL" id="MNAD01000899">
    <property type="protein sequence ID" value="OJT09566.1"/>
    <property type="molecule type" value="Genomic_DNA"/>
</dbReference>
<comment type="caution">
    <text evidence="17">The sequence shown here is derived from an EMBL/GenBank/DDBJ whole genome shotgun (WGS) entry which is preliminary data.</text>
</comment>
<dbReference type="PANTHER" id="PTHR24346">
    <property type="entry name" value="MAP/MICROTUBULE AFFINITY-REGULATING KINASE"/>
    <property type="match status" value="1"/>
</dbReference>
<feature type="domain" description="Protein kinase" evidence="16">
    <location>
        <begin position="17"/>
        <end position="268"/>
    </location>
</feature>
<evidence type="ECO:0000313" key="17">
    <source>
        <dbReference type="EMBL" id="OJT09566.1"/>
    </source>
</evidence>
<evidence type="ECO:0000256" key="11">
    <source>
        <dbReference type="ARBA" id="ARBA00023242"/>
    </source>
</evidence>
<dbReference type="FunFam" id="1.10.510.10:FF:001222">
    <property type="entry name" value="Serine/threonine-protein kinase ppk25"/>
    <property type="match status" value="1"/>
</dbReference>
<protein>
    <recommendedName>
        <fullName evidence="4">non-specific serine/threonine protein kinase</fullName>
        <ecNumber evidence="4">2.7.11.1</ecNumber>
    </recommendedName>
</protein>
<dbReference type="EC" id="2.7.11.1" evidence="4"/>
<comment type="subcellular location">
    <subcellularLocation>
        <location evidence="2">Cytoplasm</location>
    </subcellularLocation>
    <subcellularLocation>
        <location evidence="1">Nucleus</location>
    </subcellularLocation>
</comment>
<proteinExistence type="inferred from homology"/>
<dbReference type="FunFam" id="3.30.200.20:FF:000003">
    <property type="entry name" value="Non-specific serine/threonine protein kinase"/>
    <property type="match status" value="1"/>
</dbReference>
<dbReference type="InterPro" id="IPR032270">
    <property type="entry name" value="AMPK_C"/>
</dbReference>
<dbReference type="InterPro" id="IPR013896">
    <property type="entry name" value="SNF1_UBA"/>
</dbReference>
<dbReference type="InterPro" id="IPR000719">
    <property type="entry name" value="Prot_kinase_dom"/>
</dbReference>
<evidence type="ECO:0000256" key="4">
    <source>
        <dbReference type="ARBA" id="ARBA00012513"/>
    </source>
</evidence>
<feature type="region of interest" description="Disordered" evidence="15">
    <location>
        <begin position="374"/>
        <end position="416"/>
    </location>
</feature>
<dbReference type="GO" id="GO:0005634">
    <property type="term" value="C:nucleus"/>
    <property type="evidence" value="ECO:0007669"/>
    <property type="project" value="UniProtKB-SubCell"/>
</dbReference>
<keyword evidence="9 17" id="KW-0418">Kinase</keyword>
<dbReference type="AlphaFoldDB" id="A0A1M2VPT1"/>
<dbReference type="GO" id="GO:0106310">
    <property type="term" value="F:protein serine kinase activity"/>
    <property type="evidence" value="ECO:0007669"/>
    <property type="project" value="RHEA"/>
</dbReference>
<dbReference type="GO" id="GO:0035556">
    <property type="term" value="P:intracellular signal transduction"/>
    <property type="evidence" value="ECO:0007669"/>
    <property type="project" value="TreeGrafter"/>
</dbReference>
<dbReference type="CDD" id="cd14334">
    <property type="entry name" value="UBA_SNF1_fungi"/>
    <property type="match status" value="1"/>
</dbReference>
<comment type="catalytic activity">
    <reaction evidence="13">
        <text>L-threonyl-[protein] + ATP = O-phospho-L-threonyl-[protein] + ADP + H(+)</text>
        <dbReference type="Rhea" id="RHEA:46608"/>
        <dbReference type="Rhea" id="RHEA-COMP:11060"/>
        <dbReference type="Rhea" id="RHEA-COMP:11605"/>
        <dbReference type="ChEBI" id="CHEBI:15378"/>
        <dbReference type="ChEBI" id="CHEBI:30013"/>
        <dbReference type="ChEBI" id="CHEBI:30616"/>
        <dbReference type="ChEBI" id="CHEBI:61977"/>
        <dbReference type="ChEBI" id="CHEBI:456216"/>
        <dbReference type="EC" id="2.7.11.1"/>
    </reaction>
</comment>
<dbReference type="PANTHER" id="PTHR24346:SF110">
    <property type="entry name" value="NON-SPECIFIC SERINE_THREONINE PROTEIN KINASE"/>
    <property type="match status" value="1"/>
</dbReference>
<dbReference type="PROSITE" id="PS00108">
    <property type="entry name" value="PROTEIN_KINASE_ST"/>
    <property type="match status" value="1"/>
</dbReference>
<evidence type="ECO:0000259" key="16">
    <source>
        <dbReference type="PROSITE" id="PS50011"/>
    </source>
</evidence>
<feature type="compositionally biased region" description="Acidic residues" evidence="15">
    <location>
        <begin position="395"/>
        <end position="416"/>
    </location>
</feature>
<dbReference type="Gene3D" id="3.30.310.80">
    <property type="entry name" value="Kinase associated domain 1, KA1"/>
    <property type="match status" value="1"/>
</dbReference>
<dbReference type="CDD" id="cd12122">
    <property type="entry name" value="AMPKA_C"/>
    <property type="match status" value="1"/>
</dbReference>
<keyword evidence="18" id="KW-1185">Reference proteome</keyword>
<evidence type="ECO:0000256" key="10">
    <source>
        <dbReference type="ARBA" id="ARBA00022840"/>
    </source>
</evidence>
<dbReference type="STRING" id="154538.A0A1M2VPT1"/>
<sequence>MSEDPQQKYPAYKLGEYTVVGEIAEGTFGKVKMAVHTVTGQKVAMKFISKQAIAKHRTKTRVQREVEYMRTLRHPHIIKLYEVISTPTDIIIVLEYAGGELFNYIVANGRMSEPQARRFFQQLISGIEYSHHLKIVHRDLKPENVLLDDDLNVKIADFGLSNEIKDGDFLKTSCGSPNYAAPEVIRGGLYTGPEIDVWSCGVILYVMLCGRLPFEDDDVQTLFTKISQGVYHLPGYLSMDAKGLINGMLAVDPVKRITVPEIMQHPFFTIDLPKYLSPLPQQGPVLGTLSSLVTPPKAIDFEIIEGLGRIEDDVVEELAARMDGVDKEDVWECLRRDDGPQGNAVKVAYMLLRDKRRAGRSLAEFEEQERDAKLAVMDPRHPLSPNAVSPGGGTDLEENPFDSEFNDYDDDDEDDELDFSTPLTEAESNNFAVLNSSLPEQLPEPHHLQSYANAKRATPVKEKKQHRTKWHFGIRSRSPPMEVMLEIYRTLKTLGMEWKEKENLGGLGASALLQDKRNGDRAKIERAREYDGYVDLRAASSIYFIETRARVQDVVVLMNLQLYMVDHINYLVDFHHKKTYKASVEEGAAKFDMAHPDYNLSETASESSRSVKDLNMRDDEVVSPYIFMDVACRLILELAGGGGE</sequence>
<organism evidence="17 18">
    <name type="scientific">Trametes pubescens</name>
    <name type="common">White-rot fungus</name>
    <dbReference type="NCBI Taxonomy" id="154538"/>
    <lineage>
        <taxon>Eukaryota</taxon>
        <taxon>Fungi</taxon>
        <taxon>Dikarya</taxon>
        <taxon>Basidiomycota</taxon>
        <taxon>Agaricomycotina</taxon>
        <taxon>Agaricomycetes</taxon>
        <taxon>Polyporales</taxon>
        <taxon>Polyporaceae</taxon>
        <taxon>Trametes</taxon>
    </lineage>
</organism>
<evidence type="ECO:0000256" key="3">
    <source>
        <dbReference type="ARBA" id="ARBA00006234"/>
    </source>
</evidence>
<evidence type="ECO:0000256" key="8">
    <source>
        <dbReference type="ARBA" id="ARBA00022741"/>
    </source>
</evidence>
<keyword evidence="8" id="KW-0547">Nucleotide-binding</keyword>
<evidence type="ECO:0000256" key="6">
    <source>
        <dbReference type="ARBA" id="ARBA00022527"/>
    </source>
</evidence>
<reference evidence="17 18" key="1">
    <citation type="submission" date="2016-10" db="EMBL/GenBank/DDBJ databases">
        <title>Genome sequence of the basidiomycete white-rot fungus Trametes pubescens.</title>
        <authorList>
            <person name="Makela M.R."/>
            <person name="Granchi Z."/>
            <person name="Peng M."/>
            <person name="De Vries R.P."/>
            <person name="Grigoriev I."/>
            <person name="Riley R."/>
            <person name="Hilden K."/>
        </authorList>
    </citation>
    <scope>NUCLEOTIDE SEQUENCE [LARGE SCALE GENOMIC DNA]</scope>
    <source>
        <strain evidence="17 18">FBCC735</strain>
    </source>
</reference>
<comment type="similarity">
    <text evidence="3">Belongs to the protein kinase superfamily. CAMK Ser/Thr protein kinase family. SNF1 subfamily.</text>
</comment>
<dbReference type="Pfam" id="PF08587">
    <property type="entry name" value="UBA_2"/>
    <property type="match status" value="1"/>
</dbReference>
<dbReference type="InterPro" id="IPR008271">
    <property type="entry name" value="Ser/Thr_kinase_AS"/>
</dbReference>
<dbReference type="GO" id="GO:0005737">
    <property type="term" value="C:cytoplasm"/>
    <property type="evidence" value="ECO:0007669"/>
    <property type="project" value="UniProtKB-SubCell"/>
</dbReference>
<evidence type="ECO:0000256" key="7">
    <source>
        <dbReference type="ARBA" id="ARBA00022679"/>
    </source>
</evidence>
<keyword evidence="10" id="KW-0067">ATP-binding</keyword>
<dbReference type="SMART" id="SM00220">
    <property type="entry name" value="S_TKc"/>
    <property type="match status" value="1"/>
</dbReference>
<keyword evidence="6" id="KW-0723">Serine/threonine-protein kinase</keyword>
<dbReference type="SUPFAM" id="SSF103243">
    <property type="entry name" value="KA1-like"/>
    <property type="match status" value="1"/>
</dbReference>
<keyword evidence="12" id="KW-0119">Carbohydrate metabolism</keyword>
<keyword evidence="11" id="KW-0539">Nucleus</keyword>
<evidence type="ECO:0000256" key="5">
    <source>
        <dbReference type="ARBA" id="ARBA00022490"/>
    </source>
</evidence>
<evidence type="ECO:0000256" key="2">
    <source>
        <dbReference type="ARBA" id="ARBA00004496"/>
    </source>
</evidence>
<accession>A0A1M2VPT1</accession>
<evidence type="ECO:0000313" key="18">
    <source>
        <dbReference type="Proteomes" id="UP000184267"/>
    </source>
</evidence>
<dbReference type="InterPro" id="IPR028375">
    <property type="entry name" value="KA1/Ssp2_C"/>
</dbReference>
<evidence type="ECO:0000256" key="14">
    <source>
        <dbReference type="ARBA" id="ARBA00048679"/>
    </source>
</evidence>
<dbReference type="InterPro" id="IPR011009">
    <property type="entry name" value="Kinase-like_dom_sf"/>
</dbReference>
<dbReference type="OrthoDB" id="193931at2759"/>
<keyword evidence="5" id="KW-0963">Cytoplasm</keyword>
<evidence type="ECO:0000256" key="15">
    <source>
        <dbReference type="SAM" id="MobiDB-lite"/>
    </source>
</evidence>
<dbReference type="PROSITE" id="PS50011">
    <property type="entry name" value="PROTEIN_KINASE_DOM"/>
    <property type="match status" value="1"/>
</dbReference>
<dbReference type="Pfam" id="PF00069">
    <property type="entry name" value="Pkinase"/>
    <property type="match status" value="1"/>
</dbReference>
<comment type="catalytic activity">
    <reaction evidence="14">
        <text>L-seryl-[protein] + ATP = O-phospho-L-seryl-[protein] + ADP + H(+)</text>
        <dbReference type="Rhea" id="RHEA:17989"/>
        <dbReference type="Rhea" id="RHEA-COMP:9863"/>
        <dbReference type="Rhea" id="RHEA-COMP:11604"/>
        <dbReference type="ChEBI" id="CHEBI:15378"/>
        <dbReference type="ChEBI" id="CHEBI:29999"/>
        <dbReference type="ChEBI" id="CHEBI:30616"/>
        <dbReference type="ChEBI" id="CHEBI:83421"/>
        <dbReference type="ChEBI" id="CHEBI:456216"/>
        <dbReference type="EC" id="2.7.11.1"/>
    </reaction>
</comment>
<evidence type="ECO:0000256" key="9">
    <source>
        <dbReference type="ARBA" id="ARBA00022777"/>
    </source>
</evidence>
<dbReference type="GO" id="GO:0005524">
    <property type="term" value="F:ATP binding"/>
    <property type="evidence" value="ECO:0007669"/>
    <property type="project" value="UniProtKB-KW"/>
</dbReference>
<dbReference type="Proteomes" id="UP000184267">
    <property type="component" value="Unassembled WGS sequence"/>
</dbReference>
<dbReference type="Pfam" id="PF16579">
    <property type="entry name" value="AdenylateSensor"/>
    <property type="match status" value="1"/>
</dbReference>
<keyword evidence="7" id="KW-0808">Transferase</keyword>
<evidence type="ECO:0000256" key="12">
    <source>
        <dbReference type="ARBA" id="ARBA00023277"/>
    </source>
</evidence>